<dbReference type="KEGG" id="glz:GLAREA_10532"/>
<proteinExistence type="predicted"/>
<dbReference type="OrthoDB" id="4825549at2759"/>
<name>S3D8Q5_GLAL2</name>
<dbReference type="RefSeq" id="XP_008077824.1">
    <property type="nucleotide sequence ID" value="XM_008079633.1"/>
</dbReference>
<dbReference type="HOGENOM" id="CLU_150815_1_0_1"/>
<keyword evidence="4" id="KW-1185">Reference proteome</keyword>
<dbReference type="Proteomes" id="UP000016922">
    <property type="component" value="Unassembled WGS sequence"/>
</dbReference>
<dbReference type="InterPro" id="IPR054443">
    <property type="entry name" value="Y3-like_dom"/>
</dbReference>
<accession>S3D8Q5</accession>
<reference evidence="3 4" key="1">
    <citation type="journal article" date="2013" name="BMC Genomics">
        <title>Genomics-driven discovery of the pneumocandin biosynthetic gene cluster in the fungus Glarea lozoyensis.</title>
        <authorList>
            <person name="Chen L."/>
            <person name="Yue Q."/>
            <person name="Zhang X."/>
            <person name="Xiang M."/>
            <person name="Wang C."/>
            <person name="Li S."/>
            <person name="Che Y."/>
            <person name="Ortiz-Lopez F.J."/>
            <person name="Bills G.F."/>
            <person name="Liu X."/>
            <person name="An Z."/>
        </authorList>
    </citation>
    <scope>NUCLEOTIDE SEQUENCE [LARGE SCALE GENOMIC DNA]</scope>
    <source>
        <strain evidence="4">ATCC 20868 / MF5171</strain>
    </source>
</reference>
<keyword evidence="1" id="KW-0732">Signal</keyword>
<feature type="domain" description="Glycan binding protein Y3-like" evidence="2">
    <location>
        <begin position="60"/>
        <end position="133"/>
    </location>
</feature>
<dbReference type="EMBL" id="KE145355">
    <property type="protein sequence ID" value="EPE34837.1"/>
    <property type="molecule type" value="Genomic_DNA"/>
</dbReference>
<evidence type="ECO:0000313" key="3">
    <source>
        <dbReference type="EMBL" id="EPE34837.1"/>
    </source>
</evidence>
<feature type="signal peptide" evidence="1">
    <location>
        <begin position="1"/>
        <end position="24"/>
    </location>
</feature>
<sequence length="133" mass="14307">MYLSNVFTTFLTILLTSYTNPAHAGCYVTGDFISAEETGIQVGRACHGYGNPRVAGAFQGVFAPLQKKSSCVNVSGGQHVDMEITNLSTTTSLNLDDDVCQAEMMVNVYNCNQGGWHDAGGWKYRVDPNPGSC</sequence>
<dbReference type="GeneID" id="19469578"/>
<dbReference type="AlphaFoldDB" id="S3D8Q5"/>
<evidence type="ECO:0000256" key="1">
    <source>
        <dbReference type="SAM" id="SignalP"/>
    </source>
</evidence>
<feature type="chain" id="PRO_5004519642" description="Glycan binding protein Y3-like domain-containing protein" evidence="1">
    <location>
        <begin position="25"/>
        <end position="133"/>
    </location>
</feature>
<evidence type="ECO:0000313" key="4">
    <source>
        <dbReference type="Proteomes" id="UP000016922"/>
    </source>
</evidence>
<evidence type="ECO:0000259" key="2">
    <source>
        <dbReference type="Pfam" id="PF22803"/>
    </source>
</evidence>
<gene>
    <name evidence="3" type="ORF">GLAREA_10532</name>
</gene>
<organism evidence="3 4">
    <name type="scientific">Glarea lozoyensis (strain ATCC 20868 / MF5171)</name>
    <dbReference type="NCBI Taxonomy" id="1116229"/>
    <lineage>
        <taxon>Eukaryota</taxon>
        <taxon>Fungi</taxon>
        <taxon>Dikarya</taxon>
        <taxon>Ascomycota</taxon>
        <taxon>Pezizomycotina</taxon>
        <taxon>Leotiomycetes</taxon>
        <taxon>Helotiales</taxon>
        <taxon>Helotiaceae</taxon>
        <taxon>Glarea</taxon>
    </lineage>
</organism>
<dbReference type="Pfam" id="PF22803">
    <property type="entry name" value="GBD_Y3"/>
    <property type="match status" value="1"/>
</dbReference>
<protein>
    <recommendedName>
        <fullName evidence="2">Glycan binding protein Y3-like domain-containing protein</fullName>
    </recommendedName>
</protein>
<dbReference type="OMA" id="KWEFAIT"/>
<dbReference type="eggNOG" id="ENOG502SVGP">
    <property type="taxonomic scope" value="Eukaryota"/>
</dbReference>